<keyword evidence="5" id="KW-0732">Signal</keyword>
<evidence type="ECO:0000256" key="5">
    <source>
        <dbReference type="SAM" id="SignalP"/>
    </source>
</evidence>
<proteinExistence type="inferred from homology"/>
<feature type="domain" description="Carboxylesterase type B" evidence="6">
    <location>
        <begin position="25"/>
        <end position="531"/>
    </location>
</feature>
<protein>
    <recommendedName>
        <fullName evidence="6">Carboxylesterase type B domain-containing protein</fullName>
    </recommendedName>
</protein>
<evidence type="ECO:0000256" key="3">
    <source>
        <dbReference type="ARBA" id="ARBA00022801"/>
    </source>
</evidence>
<dbReference type="PANTHER" id="PTHR43142">
    <property type="entry name" value="CARBOXYLIC ESTER HYDROLASE"/>
    <property type="match status" value="1"/>
</dbReference>
<keyword evidence="2" id="KW-0719">Serine esterase</keyword>
<dbReference type="InterPro" id="IPR019819">
    <property type="entry name" value="Carboxylesterase_B_CS"/>
</dbReference>
<dbReference type="EMBL" id="CADEPI010000036">
    <property type="protein sequence ID" value="CAB3368235.1"/>
    <property type="molecule type" value="Genomic_DNA"/>
</dbReference>
<organism evidence="7 8">
    <name type="scientific">Cloeon dipterum</name>
    <dbReference type="NCBI Taxonomy" id="197152"/>
    <lineage>
        <taxon>Eukaryota</taxon>
        <taxon>Metazoa</taxon>
        <taxon>Ecdysozoa</taxon>
        <taxon>Arthropoda</taxon>
        <taxon>Hexapoda</taxon>
        <taxon>Insecta</taxon>
        <taxon>Pterygota</taxon>
        <taxon>Palaeoptera</taxon>
        <taxon>Ephemeroptera</taxon>
        <taxon>Pisciforma</taxon>
        <taxon>Baetidae</taxon>
        <taxon>Cloeon</taxon>
    </lineage>
</organism>
<dbReference type="OrthoDB" id="19653at2759"/>
<keyword evidence="3" id="KW-0378">Hydrolase</keyword>
<gene>
    <name evidence="7" type="ORF">CLODIP_2_CD08134</name>
</gene>
<evidence type="ECO:0000259" key="6">
    <source>
        <dbReference type="Pfam" id="PF00135"/>
    </source>
</evidence>
<dbReference type="Proteomes" id="UP000494165">
    <property type="component" value="Unassembled WGS sequence"/>
</dbReference>
<dbReference type="InterPro" id="IPR029058">
    <property type="entry name" value="AB_hydrolase_fold"/>
</dbReference>
<keyword evidence="4" id="KW-0325">Glycoprotein</keyword>
<dbReference type="GO" id="GO:0052689">
    <property type="term" value="F:carboxylic ester hydrolase activity"/>
    <property type="evidence" value="ECO:0007669"/>
    <property type="project" value="UniProtKB-KW"/>
</dbReference>
<dbReference type="PROSITE" id="PS00941">
    <property type="entry name" value="CARBOXYLESTERASE_B_2"/>
    <property type="match status" value="1"/>
</dbReference>
<dbReference type="AlphaFoldDB" id="A0A8S1CSH3"/>
<evidence type="ECO:0000313" key="8">
    <source>
        <dbReference type="Proteomes" id="UP000494165"/>
    </source>
</evidence>
<name>A0A8S1CSH3_9INSE</name>
<sequence>MGTVFCLVPLFALLGLSELSSGSAIQVEVEQGVLQGAVQTSHSGKSFLAFHAIPYAAPPIGPLRFKDPAETPRWEGVRDATNKGPVCIQRDVLFSHSDEIFGQEDCLYLDVYTPNVSRKGENGTGLLPVLVYFHGGGWLCGSAGTYGPDYLMDHDIILVTPNYRLGVFGFLSTEDKTCPGNFGMKDQVAALKWVQKNIGAFGADAGMVTIAGQSAGGASVHYHMISPLSQGLFSRAISMSGTVFSPWAFAPNPISNTRKYAIANGCSIDDSEELVNCLMKKKAYDLIDTQDVLYDWGIDTILPFRPSQEPQHDGLIFLPAAREKLVERIETLTPFNSIPWIVGYTSHDGAIRTSSFSSSAPIMEEIDANFDTLGPLILNYTSDQGAYLAGVIRQIYFGGNKIDKESKDIFTKMYTERMFLHPIINSLKIMRSYSTVRPIYIYQFGYRGKHSMSSNWDPFSDTDYGVAHMDEVQYIFPAPKHFPTIPKNENSEDAQVMKFMTQIISDFAKTGLPTPSKDPADEGHFKWHSINKVFPLEIANLDSSMPTGYLKPTEDFEKSYRFWQSLNLQEEGWTKQEDVLVSNHDEF</sequence>
<feature type="chain" id="PRO_5035768039" description="Carboxylesterase type B domain-containing protein" evidence="5">
    <location>
        <begin position="25"/>
        <end position="587"/>
    </location>
</feature>
<feature type="signal peptide" evidence="5">
    <location>
        <begin position="1"/>
        <end position="24"/>
    </location>
</feature>
<reference evidence="7 8" key="1">
    <citation type="submission" date="2020-04" db="EMBL/GenBank/DDBJ databases">
        <authorList>
            <person name="Alioto T."/>
            <person name="Alioto T."/>
            <person name="Gomez Garrido J."/>
        </authorList>
    </citation>
    <scope>NUCLEOTIDE SEQUENCE [LARGE SCALE GENOMIC DNA]</scope>
</reference>
<comment type="similarity">
    <text evidence="1">Belongs to the type-B carboxylesterase/lipase family.</text>
</comment>
<comment type="caution">
    <text evidence="7">The sequence shown here is derived from an EMBL/GenBank/DDBJ whole genome shotgun (WGS) entry which is preliminary data.</text>
</comment>
<dbReference type="Gene3D" id="3.40.50.1820">
    <property type="entry name" value="alpha/beta hydrolase"/>
    <property type="match status" value="1"/>
</dbReference>
<evidence type="ECO:0000256" key="2">
    <source>
        <dbReference type="ARBA" id="ARBA00022487"/>
    </source>
</evidence>
<evidence type="ECO:0000313" key="7">
    <source>
        <dbReference type="EMBL" id="CAB3368235.1"/>
    </source>
</evidence>
<evidence type="ECO:0000256" key="4">
    <source>
        <dbReference type="ARBA" id="ARBA00023180"/>
    </source>
</evidence>
<accession>A0A8S1CSH3</accession>
<dbReference type="SUPFAM" id="SSF53474">
    <property type="entry name" value="alpha/beta-Hydrolases"/>
    <property type="match status" value="1"/>
</dbReference>
<keyword evidence="8" id="KW-1185">Reference proteome</keyword>
<evidence type="ECO:0000256" key="1">
    <source>
        <dbReference type="ARBA" id="ARBA00005964"/>
    </source>
</evidence>
<dbReference type="Pfam" id="PF00135">
    <property type="entry name" value="COesterase"/>
    <property type="match status" value="1"/>
</dbReference>
<dbReference type="InterPro" id="IPR002018">
    <property type="entry name" value="CarbesteraseB"/>
</dbReference>
<dbReference type="PANTHER" id="PTHR43142:SF1">
    <property type="entry name" value="CARBOXYLIC ESTER HYDROLASE"/>
    <property type="match status" value="1"/>
</dbReference>